<accession>A0A7S0LLB4</accession>
<gene>
    <name evidence="1" type="ORF">CPEL01642_LOCUS18277</name>
</gene>
<dbReference type="EMBL" id="HBEY01038438">
    <property type="protein sequence ID" value="CAD8614896.1"/>
    <property type="molecule type" value="Transcribed_RNA"/>
</dbReference>
<protein>
    <submittedName>
        <fullName evidence="1">Uncharacterized protein</fullName>
    </submittedName>
</protein>
<sequence length="256" mass="27052">MRRARIFEVVAKPGPEVASIATWKRLDNWTPQKASLGTKDFEYLFPKGSLSALPSNATVVGAGSDVSATCPDGYTMRIGDLNQGVGGLYVYLCLSLVDMTQFSPSTPVMLDIIGVEGETSACPAGYMGIDKLNTGTPTSICVKVGTRQATVVLNVAFTLNGASGCPAGFDVDSTNLDAGKAGHDTRLCVLRGAPPPISDDGLSTAAIPHLPHHHPLARKDFGPGFCPVATPRDTAECAFRPVRDDARWRPGIDFFA</sequence>
<organism evidence="1">
    <name type="scientific">Coccolithus braarudii</name>
    <dbReference type="NCBI Taxonomy" id="221442"/>
    <lineage>
        <taxon>Eukaryota</taxon>
        <taxon>Haptista</taxon>
        <taxon>Haptophyta</taxon>
        <taxon>Prymnesiophyceae</taxon>
        <taxon>Coccolithales</taxon>
        <taxon>Coccolithaceae</taxon>
        <taxon>Coccolithus</taxon>
    </lineage>
</organism>
<proteinExistence type="predicted"/>
<name>A0A7S0LLB4_9EUKA</name>
<evidence type="ECO:0000313" key="1">
    <source>
        <dbReference type="EMBL" id="CAD8614896.1"/>
    </source>
</evidence>
<reference evidence="1" key="1">
    <citation type="submission" date="2021-01" db="EMBL/GenBank/DDBJ databases">
        <authorList>
            <person name="Corre E."/>
            <person name="Pelletier E."/>
            <person name="Niang G."/>
            <person name="Scheremetjew M."/>
            <person name="Finn R."/>
            <person name="Kale V."/>
            <person name="Holt S."/>
            <person name="Cochrane G."/>
            <person name="Meng A."/>
            <person name="Brown T."/>
            <person name="Cohen L."/>
        </authorList>
    </citation>
    <scope>NUCLEOTIDE SEQUENCE</scope>
    <source>
        <strain evidence="1">PLY182g</strain>
    </source>
</reference>
<dbReference type="Gene3D" id="2.100.10.50">
    <property type="match status" value="1"/>
</dbReference>
<dbReference type="AlphaFoldDB" id="A0A7S0LLB4"/>